<dbReference type="Proteomes" id="UP000192578">
    <property type="component" value="Unassembled WGS sequence"/>
</dbReference>
<dbReference type="EMBL" id="MTYJ01000173">
    <property type="protein sequence ID" value="OWA49782.1"/>
    <property type="molecule type" value="Genomic_DNA"/>
</dbReference>
<evidence type="ECO:0000256" key="2">
    <source>
        <dbReference type="ARBA" id="ARBA00006899"/>
    </source>
</evidence>
<evidence type="ECO:0000256" key="3">
    <source>
        <dbReference type="ARBA" id="ARBA00022723"/>
    </source>
</evidence>
<dbReference type="Pfam" id="PF20645">
    <property type="entry name" value="Rrn7_cyclin_C"/>
    <property type="match status" value="1"/>
</dbReference>
<name>A0A9X6N8P1_HYPEX</name>
<dbReference type="OrthoDB" id="10069252at2759"/>
<evidence type="ECO:0000256" key="8">
    <source>
        <dbReference type="ARBA" id="ARBA00023163"/>
    </source>
</evidence>
<keyword evidence="7" id="KW-0238">DNA-binding</keyword>
<comment type="similarity">
    <text evidence="2">Belongs to the RRN7/TAF1B family.</text>
</comment>
<reference evidence="14" key="1">
    <citation type="submission" date="2017-01" db="EMBL/GenBank/DDBJ databases">
        <title>Comparative genomics of anhydrobiosis in the tardigrade Hypsibius dujardini.</title>
        <authorList>
            <person name="Yoshida Y."/>
            <person name="Koutsovoulos G."/>
            <person name="Laetsch D."/>
            <person name="Stevens L."/>
            <person name="Kumar S."/>
            <person name="Horikawa D."/>
            <person name="Ishino K."/>
            <person name="Komine S."/>
            <person name="Tomita M."/>
            <person name="Blaxter M."/>
            <person name="Arakawa K."/>
        </authorList>
    </citation>
    <scope>NUCLEOTIDE SEQUENCE [LARGE SCALE GENOMIC DNA]</scope>
    <source>
        <strain evidence="14">Z151</strain>
    </source>
</reference>
<evidence type="ECO:0000256" key="10">
    <source>
        <dbReference type="SAM" id="MobiDB-lite"/>
    </source>
</evidence>
<dbReference type="InterPro" id="IPR033599">
    <property type="entry name" value="TAF1B/Rrn7"/>
</dbReference>
<comment type="caution">
    <text evidence="13">The sequence shown here is derived from an EMBL/GenBank/DDBJ whole genome shotgun (WGS) entry which is preliminary data.</text>
</comment>
<keyword evidence="14" id="KW-1185">Reference proteome</keyword>
<sequence>MPSCQQCGLEKFYEADGYFYCEICHIQSQDLLRTVNESEFTSQVAFNIRANAFRIGPTQSQREEDGAGDLVAGAASGRTHGSLFTPGKPESLFLLADVVLRAQVEWLVQNAGARKQLSDVVKNVWFSYLAKAVPDLSQGLSGDSGPLRKGNTWVKTLREVDISAMGNCRYKDLKRLMDYWESLTRPPDECDDENVSPEGIENQEDVSKSNFKRRRSASEPRKTASSKPFSRVTEPSKLSLGRMIAILVISLHLCEDVILISDILRWIRNLNLPCWDPSSVLPDDQFPTFFLLGSLKDLLAIHYHEIEWDMEVMLKYLQVPSASLPSLSVLPVIARFVEELNLPRDLIVMVHDIAESIGIRWHLDINAGKRDWSRMRPQNVEATVMSLIIHTLIVLFGLNDSSERKITTQSHHIERLTNHTAHLFDWYDWMEHINQRRHYLFQHTTLLEHHSVPAALGFIRIHFVRNDRRRIPWSRLKKNKYQDENYEDLQRAFQEVNFHHPPPEFFLSLPVTQRPFRAHTQGLVHLYPELSKDFSEDSLAHVTVGLEDHPSADLQRCLTAIRLIQKQARTEATPIGASMLRLRLRKMLSLEHVPSHVLQWLIPVCAEMIEQRPAALLGRLVHLEEILFSNKVK</sequence>
<dbReference type="InterPro" id="IPR048538">
    <property type="entry name" value="Rrn7_cyclin_C"/>
</dbReference>
<keyword evidence="4" id="KW-0863">Zinc-finger</keyword>
<dbReference type="GO" id="GO:0008270">
    <property type="term" value="F:zinc ion binding"/>
    <property type="evidence" value="ECO:0007669"/>
    <property type="project" value="UniProtKB-KW"/>
</dbReference>
<keyword evidence="9" id="KW-0539">Nucleus</keyword>
<dbReference type="Pfam" id="PF20644">
    <property type="entry name" value="Rrn7_cyclin_N"/>
    <property type="match status" value="1"/>
</dbReference>
<evidence type="ECO:0000256" key="5">
    <source>
        <dbReference type="ARBA" id="ARBA00022833"/>
    </source>
</evidence>
<feature type="domain" description="Rrn7/TAF1B C-terminal cyclin" evidence="12">
    <location>
        <begin position="302"/>
        <end position="438"/>
    </location>
</feature>
<comment type="subcellular location">
    <subcellularLocation>
        <location evidence="1">Nucleus</location>
        <location evidence="1">Nucleolus</location>
    </subcellularLocation>
</comment>
<proteinExistence type="inferred from homology"/>
<evidence type="ECO:0000256" key="9">
    <source>
        <dbReference type="ARBA" id="ARBA00023242"/>
    </source>
</evidence>
<evidence type="ECO:0000256" key="4">
    <source>
        <dbReference type="ARBA" id="ARBA00022771"/>
    </source>
</evidence>
<keyword evidence="6" id="KW-0805">Transcription regulation</keyword>
<evidence type="ECO:0000313" key="14">
    <source>
        <dbReference type="Proteomes" id="UP000192578"/>
    </source>
</evidence>
<gene>
    <name evidence="13" type="ORF">BV898_14319</name>
</gene>
<dbReference type="GO" id="GO:0070860">
    <property type="term" value="C:RNA polymerase I core factor complex"/>
    <property type="evidence" value="ECO:0007669"/>
    <property type="project" value="InterPro"/>
</dbReference>
<dbReference type="InterPro" id="IPR048540">
    <property type="entry name" value="Rrn7_cyclin_N"/>
</dbReference>
<protein>
    <recommendedName>
        <fullName evidence="15">TATA box-binding protein-associated factor RNA polymerase I subunit B</fullName>
    </recommendedName>
</protein>
<evidence type="ECO:0000259" key="12">
    <source>
        <dbReference type="Pfam" id="PF20645"/>
    </source>
</evidence>
<evidence type="ECO:0008006" key="15">
    <source>
        <dbReference type="Google" id="ProtNLM"/>
    </source>
</evidence>
<dbReference type="AlphaFoldDB" id="A0A9X6N8P1"/>
<accession>A0A9X6N8P1</accession>
<evidence type="ECO:0000256" key="6">
    <source>
        <dbReference type="ARBA" id="ARBA00023015"/>
    </source>
</evidence>
<feature type="domain" description="Rrn7/TAF1B N-terminal cyclin" evidence="11">
    <location>
        <begin position="99"/>
        <end position="137"/>
    </location>
</feature>
<evidence type="ECO:0000313" key="13">
    <source>
        <dbReference type="EMBL" id="OWA49782.1"/>
    </source>
</evidence>
<dbReference type="GO" id="GO:0042790">
    <property type="term" value="P:nucleolar large rRNA transcription by RNA polymerase I"/>
    <property type="evidence" value="ECO:0007669"/>
    <property type="project" value="TreeGrafter"/>
</dbReference>
<keyword evidence="5" id="KW-0862">Zinc</keyword>
<evidence type="ECO:0000259" key="11">
    <source>
        <dbReference type="Pfam" id="PF20644"/>
    </source>
</evidence>
<keyword evidence="8" id="KW-0804">Transcription</keyword>
<dbReference type="PANTHER" id="PTHR31576:SF2">
    <property type="entry name" value="TATA BOX-BINDING PROTEIN-ASSOCIATED FACTOR RNA POLYMERASE I SUBUNIT B"/>
    <property type="match status" value="1"/>
</dbReference>
<evidence type="ECO:0000256" key="7">
    <source>
        <dbReference type="ARBA" id="ARBA00023125"/>
    </source>
</evidence>
<dbReference type="PANTHER" id="PTHR31576">
    <property type="entry name" value="TATA BOX-BINDING PROTEIN-ASSOCIATED FACTOR RNA POLYMERASE I SUBUNIT B"/>
    <property type="match status" value="1"/>
</dbReference>
<keyword evidence="3" id="KW-0479">Metal-binding</keyword>
<organism evidence="13 14">
    <name type="scientific">Hypsibius exemplaris</name>
    <name type="common">Freshwater tardigrade</name>
    <dbReference type="NCBI Taxonomy" id="2072580"/>
    <lineage>
        <taxon>Eukaryota</taxon>
        <taxon>Metazoa</taxon>
        <taxon>Ecdysozoa</taxon>
        <taxon>Tardigrada</taxon>
        <taxon>Eutardigrada</taxon>
        <taxon>Parachela</taxon>
        <taxon>Hypsibioidea</taxon>
        <taxon>Hypsibiidae</taxon>
        <taxon>Hypsibius</taxon>
    </lineage>
</organism>
<dbReference type="GO" id="GO:0001164">
    <property type="term" value="F:RNA polymerase I core promoter sequence-specific DNA binding"/>
    <property type="evidence" value="ECO:0007669"/>
    <property type="project" value="InterPro"/>
</dbReference>
<feature type="region of interest" description="Disordered" evidence="10">
    <location>
        <begin position="187"/>
        <end position="230"/>
    </location>
</feature>
<evidence type="ECO:0000256" key="1">
    <source>
        <dbReference type="ARBA" id="ARBA00004604"/>
    </source>
</evidence>